<dbReference type="InParanoid" id="A0A1X7VR00"/>
<keyword evidence="2" id="KW-0812">Transmembrane</keyword>
<accession>A0A1X7VR00</accession>
<keyword evidence="2" id="KW-0472">Membrane</keyword>
<dbReference type="Proteomes" id="UP000007879">
    <property type="component" value="Unassembled WGS sequence"/>
</dbReference>
<dbReference type="EnsemblMetazoa" id="Aqu2.1.42260_001">
    <property type="protein sequence ID" value="Aqu2.1.42260_001"/>
    <property type="gene ID" value="Aqu2.1.42260"/>
</dbReference>
<evidence type="ECO:0000313" key="5">
    <source>
        <dbReference type="Proteomes" id="UP000007879"/>
    </source>
</evidence>
<dbReference type="InterPro" id="IPR036116">
    <property type="entry name" value="FN3_sf"/>
</dbReference>
<protein>
    <recommendedName>
        <fullName evidence="6">Fibronectin type-III domain-containing protein</fullName>
    </recommendedName>
</protein>
<proteinExistence type="predicted"/>
<evidence type="ECO:0000256" key="2">
    <source>
        <dbReference type="SAM" id="Phobius"/>
    </source>
</evidence>
<feature type="signal peptide" evidence="3">
    <location>
        <begin position="1"/>
        <end position="26"/>
    </location>
</feature>
<reference evidence="4" key="2">
    <citation type="submission" date="2017-05" db="UniProtKB">
        <authorList>
            <consortium name="EnsemblMetazoa"/>
        </authorList>
    </citation>
    <scope>IDENTIFICATION</scope>
</reference>
<dbReference type="SUPFAM" id="SSF49265">
    <property type="entry name" value="Fibronectin type III"/>
    <property type="match status" value="1"/>
</dbReference>
<gene>
    <name evidence="4" type="primary">109586254</name>
</gene>
<dbReference type="AlphaFoldDB" id="A0A1X7VR00"/>
<evidence type="ECO:0008006" key="6">
    <source>
        <dbReference type="Google" id="ProtNLM"/>
    </source>
</evidence>
<feature type="region of interest" description="Disordered" evidence="1">
    <location>
        <begin position="412"/>
        <end position="439"/>
    </location>
</feature>
<sequence length="620" mass="69554">MIERLLWSSLVVVVVVVLTFLVPARATGDKIQCVADDGNHECTETSSCDFDNQNNLEYPECPNSVETGVPSYKYAFGSPPYCSKCSNSRISSGPPNEVQVHMRPFNNDYFIVNVSWIVVHDSLVHGYIIQLEAKSFNGENNPPSEKGCHCIQGKQTTHQAFYMEYSYDKVLSTCEKLRHFVTKVGTTYNGDYQPVDKYWPTNCYNFSLDLDELRRICGPRTPQPVREIRAFSEFFNNSDNISIKFEWDIPPDAYPNYPLTYYLDVYFDPKSLNVVGSYKTHNSTSVTLSPLSRNLTYIFVITTYQPELCTFDNCKNYVCSSHTHIEYTPFIPTEDSSSSIVMSSSQLITLSSSPSVVHTPSNTILVTTPSSVHQNGDKSIKVVASVGSSLTVVLILALITLALVVSGIYCTKKSAPSSPSPIPSTIYSSSDEGGRSTPMSPSSVLTFMEVYEAILIESKQTPIEDREAAIQYLCTEKYLGKYVRVGYLDRYEQITPAEWLQQMDAIPKIICVVNEWFHREWIRETPGTLVAALKTMVVAMVHSQRQNLSSKFVLFFLENGDEVYVPDYLNAVNARFYFADQDIVGLAHYITGVREFEFPTHHTVTVAIDAVTNGSNTSIA</sequence>
<evidence type="ECO:0000313" key="4">
    <source>
        <dbReference type="EnsemblMetazoa" id="Aqu2.1.42260_001"/>
    </source>
</evidence>
<organism evidence="4">
    <name type="scientific">Amphimedon queenslandica</name>
    <name type="common">Sponge</name>
    <dbReference type="NCBI Taxonomy" id="400682"/>
    <lineage>
        <taxon>Eukaryota</taxon>
        <taxon>Metazoa</taxon>
        <taxon>Porifera</taxon>
        <taxon>Demospongiae</taxon>
        <taxon>Heteroscleromorpha</taxon>
        <taxon>Haplosclerida</taxon>
        <taxon>Niphatidae</taxon>
        <taxon>Amphimedon</taxon>
    </lineage>
</organism>
<keyword evidence="2" id="KW-1133">Transmembrane helix</keyword>
<feature type="chain" id="PRO_5012259640" description="Fibronectin type-III domain-containing protein" evidence="3">
    <location>
        <begin position="27"/>
        <end position="620"/>
    </location>
</feature>
<feature type="transmembrane region" description="Helical" evidence="2">
    <location>
        <begin position="390"/>
        <end position="410"/>
    </location>
</feature>
<evidence type="ECO:0000256" key="3">
    <source>
        <dbReference type="SAM" id="SignalP"/>
    </source>
</evidence>
<keyword evidence="5" id="KW-1185">Reference proteome</keyword>
<name>A0A1X7VR00_AMPQE</name>
<reference evidence="5" key="1">
    <citation type="journal article" date="2010" name="Nature">
        <title>The Amphimedon queenslandica genome and the evolution of animal complexity.</title>
        <authorList>
            <person name="Srivastava M."/>
            <person name="Simakov O."/>
            <person name="Chapman J."/>
            <person name="Fahey B."/>
            <person name="Gauthier M.E."/>
            <person name="Mitros T."/>
            <person name="Richards G.S."/>
            <person name="Conaco C."/>
            <person name="Dacre M."/>
            <person name="Hellsten U."/>
            <person name="Larroux C."/>
            <person name="Putnam N.H."/>
            <person name="Stanke M."/>
            <person name="Adamska M."/>
            <person name="Darling A."/>
            <person name="Degnan S.M."/>
            <person name="Oakley T.H."/>
            <person name="Plachetzki D.C."/>
            <person name="Zhai Y."/>
            <person name="Adamski M."/>
            <person name="Calcino A."/>
            <person name="Cummins S.F."/>
            <person name="Goodstein D.M."/>
            <person name="Harris C."/>
            <person name="Jackson D.J."/>
            <person name="Leys S.P."/>
            <person name="Shu S."/>
            <person name="Woodcroft B.J."/>
            <person name="Vervoort M."/>
            <person name="Kosik K.S."/>
            <person name="Manning G."/>
            <person name="Degnan B.M."/>
            <person name="Rokhsar D.S."/>
        </authorList>
    </citation>
    <scope>NUCLEOTIDE SEQUENCE [LARGE SCALE GENOMIC DNA]</scope>
</reference>
<keyword evidence="3" id="KW-0732">Signal</keyword>
<evidence type="ECO:0000256" key="1">
    <source>
        <dbReference type="SAM" id="MobiDB-lite"/>
    </source>
</evidence>
<dbReference type="EnsemblMetazoa" id="XM_020002429.1">
    <property type="protein sequence ID" value="XP_019857988.1"/>
    <property type="gene ID" value="LOC109586254"/>
</dbReference>
<dbReference type="KEGG" id="aqu:109586254"/>